<accession>A0AAV4M9Q3</accession>
<organism evidence="1 2">
    <name type="scientific">Caerostris darwini</name>
    <dbReference type="NCBI Taxonomy" id="1538125"/>
    <lineage>
        <taxon>Eukaryota</taxon>
        <taxon>Metazoa</taxon>
        <taxon>Ecdysozoa</taxon>
        <taxon>Arthropoda</taxon>
        <taxon>Chelicerata</taxon>
        <taxon>Arachnida</taxon>
        <taxon>Araneae</taxon>
        <taxon>Araneomorphae</taxon>
        <taxon>Entelegynae</taxon>
        <taxon>Araneoidea</taxon>
        <taxon>Araneidae</taxon>
        <taxon>Caerostris</taxon>
    </lineage>
</organism>
<protein>
    <submittedName>
        <fullName evidence="1">Uncharacterized protein</fullName>
    </submittedName>
</protein>
<comment type="caution">
    <text evidence="1">The sequence shown here is derived from an EMBL/GenBank/DDBJ whole genome shotgun (WGS) entry which is preliminary data.</text>
</comment>
<reference evidence="1 2" key="1">
    <citation type="submission" date="2021-06" db="EMBL/GenBank/DDBJ databases">
        <title>Caerostris darwini draft genome.</title>
        <authorList>
            <person name="Kono N."/>
            <person name="Arakawa K."/>
        </authorList>
    </citation>
    <scope>NUCLEOTIDE SEQUENCE [LARGE SCALE GENOMIC DNA]</scope>
</reference>
<name>A0AAV4M9Q3_9ARAC</name>
<evidence type="ECO:0000313" key="1">
    <source>
        <dbReference type="EMBL" id="GIX69163.1"/>
    </source>
</evidence>
<sequence>MCMCSLFVTLRDFDGGGRDISHPPLKGPRSGIDRTVGLADKLTHASGRISLPPSTGGGGIESGRNNFRWNGTAPLNLSLLWKYPWGGLEKGVEKKIPRGLIVA</sequence>
<dbReference type="Proteomes" id="UP001054837">
    <property type="component" value="Unassembled WGS sequence"/>
</dbReference>
<keyword evidence="2" id="KW-1185">Reference proteome</keyword>
<proteinExistence type="predicted"/>
<dbReference type="AlphaFoldDB" id="A0AAV4M9Q3"/>
<gene>
    <name evidence="1" type="ORF">CDAR_486291</name>
</gene>
<evidence type="ECO:0000313" key="2">
    <source>
        <dbReference type="Proteomes" id="UP001054837"/>
    </source>
</evidence>
<dbReference type="EMBL" id="BPLQ01000233">
    <property type="protein sequence ID" value="GIX69163.1"/>
    <property type="molecule type" value="Genomic_DNA"/>
</dbReference>